<organism evidence="1 2">
    <name type="scientific">Senna tora</name>
    <dbReference type="NCBI Taxonomy" id="362788"/>
    <lineage>
        <taxon>Eukaryota</taxon>
        <taxon>Viridiplantae</taxon>
        <taxon>Streptophyta</taxon>
        <taxon>Embryophyta</taxon>
        <taxon>Tracheophyta</taxon>
        <taxon>Spermatophyta</taxon>
        <taxon>Magnoliopsida</taxon>
        <taxon>eudicotyledons</taxon>
        <taxon>Gunneridae</taxon>
        <taxon>Pentapetalae</taxon>
        <taxon>rosids</taxon>
        <taxon>fabids</taxon>
        <taxon>Fabales</taxon>
        <taxon>Fabaceae</taxon>
        <taxon>Caesalpinioideae</taxon>
        <taxon>Cassia clade</taxon>
        <taxon>Senna</taxon>
    </lineage>
</organism>
<reference evidence="1" key="1">
    <citation type="submission" date="2020-09" db="EMBL/GenBank/DDBJ databases">
        <title>Genome-Enabled Discovery of Anthraquinone Biosynthesis in Senna tora.</title>
        <authorList>
            <person name="Kang S.-H."/>
            <person name="Pandey R.P."/>
            <person name="Lee C.-M."/>
            <person name="Sim J.-S."/>
            <person name="Jeong J.-T."/>
            <person name="Choi B.-S."/>
            <person name="Jung M."/>
            <person name="Ginzburg D."/>
            <person name="Zhao K."/>
            <person name="Won S.Y."/>
            <person name="Oh T.-J."/>
            <person name="Yu Y."/>
            <person name="Kim N.-H."/>
            <person name="Lee O.R."/>
            <person name="Lee T.-H."/>
            <person name="Bashyal P."/>
            <person name="Kim T.-S."/>
            <person name="Lee W.-H."/>
            <person name="Kawkins C."/>
            <person name="Kim C.-K."/>
            <person name="Kim J.S."/>
            <person name="Ahn B.O."/>
            <person name="Rhee S.Y."/>
            <person name="Sohng J.K."/>
        </authorList>
    </citation>
    <scope>NUCLEOTIDE SEQUENCE</scope>
    <source>
        <tissue evidence="1">Leaf</tissue>
    </source>
</reference>
<dbReference type="AlphaFoldDB" id="A0A835C9R8"/>
<dbReference type="EMBL" id="JAAIUW010000005">
    <property type="protein sequence ID" value="KAF7833042.1"/>
    <property type="molecule type" value="Genomic_DNA"/>
</dbReference>
<accession>A0A835C9R8</accession>
<comment type="caution">
    <text evidence="1">The sequence shown here is derived from an EMBL/GenBank/DDBJ whole genome shotgun (WGS) entry which is preliminary data.</text>
</comment>
<sequence length="71" mass="7810">MKIGAIAKRWKQRVDAAAAAAFVNKFKKKITVQKQKVAAPAAHIWCCSSILQGQNGKSRFTAIKRDLRAGK</sequence>
<protein>
    <submittedName>
        <fullName evidence="1">Uncharacterized protein</fullName>
    </submittedName>
</protein>
<gene>
    <name evidence="1" type="ORF">G2W53_015375</name>
</gene>
<evidence type="ECO:0000313" key="1">
    <source>
        <dbReference type="EMBL" id="KAF7833042.1"/>
    </source>
</evidence>
<proteinExistence type="predicted"/>
<name>A0A835C9R8_9FABA</name>
<evidence type="ECO:0000313" key="2">
    <source>
        <dbReference type="Proteomes" id="UP000634136"/>
    </source>
</evidence>
<dbReference type="Proteomes" id="UP000634136">
    <property type="component" value="Unassembled WGS sequence"/>
</dbReference>
<keyword evidence="2" id="KW-1185">Reference proteome</keyword>